<evidence type="ECO:0000259" key="2">
    <source>
        <dbReference type="PROSITE" id="PS50930"/>
    </source>
</evidence>
<dbReference type="PANTHER" id="PTHR37299:SF1">
    <property type="entry name" value="STAGE 0 SPORULATION PROTEIN A HOMOLOG"/>
    <property type="match status" value="1"/>
</dbReference>
<dbReference type="PANTHER" id="PTHR37299">
    <property type="entry name" value="TRANSCRIPTIONAL REGULATOR-RELATED"/>
    <property type="match status" value="1"/>
</dbReference>
<dbReference type="GO" id="GO:0003677">
    <property type="term" value="F:DNA binding"/>
    <property type="evidence" value="ECO:0007669"/>
    <property type="project" value="InterPro"/>
</dbReference>
<dbReference type="Pfam" id="PF04397">
    <property type="entry name" value="LytTR"/>
    <property type="match status" value="1"/>
</dbReference>
<gene>
    <name evidence="3" type="ORF">JR347_13880</name>
</gene>
<evidence type="ECO:0000313" key="4">
    <source>
        <dbReference type="Proteomes" id="UP000662783"/>
    </source>
</evidence>
<proteinExistence type="predicted"/>
<dbReference type="RefSeq" id="WP_205721190.1">
    <property type="nucleotide sequence ID" value="NZ_CP070608.1"/>
</dbReference>
<dbReference type="InterPro" id="IPR046947">
    <property type="entry name" value="LytR-like"/>
</dbReference>
<keyword evidence="1" id="KW-0472">Membrane</keyword>
<dbReference type="InterPro" id="IPR007492">
    <property type="entry name" value="LytTR_DNA-bd_dom"/>
</dbReference>
<feature type="transmembrane region" description="Helical" evidence="1">
    <location>
        <begin position="51"/>
        <end position="73"/>
    </location>
</feature>
<protein>
    <submittedName>
        <fullName evidence="3">LytTR family transcriptional regulator</fullName>
    </submittedName>
</protein>
<dbReference type="Proteomes" id="UP000662783">
    <property type="component" value="Chromosome"/>
</dbReference>
<feature type="domain" description="HTH LytTR-type" evidence="2">
    <location>
        <begin position="190"/>
        <end position="288"/>
    </location>
</feature>
<reference evidence="3" key="1">
    <citation type="submission" date="2021-02" db="EMBL/GenBank/DDBJ databases">
        <title>Fulvivirga sp. S481 isolated from sea water.</title>
        <authorList>
            <person name="Bae S.S."/>
            <person name="Baek K."/>
        </authorList>
    </citation>
    <scope>NUCLEOTIDE SEQUENCE</scope>
    <source>
        <strain evidence="3">S481</strain>
    </source>
</reference>
<feature type="transmembrane region" description="Helical" evidence="1">
    <location>
        <begin position="22"/>
        <end position="39"/>
    </location>
</feature>
<keyword evidence="1" id="KW-1133">Transmembrane helix</keyword>
<dbReference type="GO" id="GO:0000156">
    <property type="term" value="F:phosphorelay response regulator activity"/>
    <property type="evidence" value="ECO:0007669"/>
    <property type="project" value="InterPro"/>
</dbReference>
<evidence type="ECO:0000313" key="3">
    <source>
        <dbReference type="EMBL" id="QSE96676.1"/>
    </source>
</evidence>
<dbReference type="Gene3D" id="2.40.50.1020">
    <property type="entry name" value="LytTr DNA-binding domain"/>
    <property type="match status" value="1"/>
</dbReference>
<evidence type="ECO:0000256" key="1">
    <source>
        <dbReference type="SAM" id="Phobius"/>
    </source>
</evidence>
<dbReference type="KEGG" id="fuv:JR347_13880"/>
<feature type="transmembrane region" description="Helical" evidence="1">
    <location>
        <begin position="125"/>
        <end position="146"/>
    </location>
</feature>
<sequence length="291" mass="33553">MNQLANWSCKAYPNDDTLMSRLKRALMFGLFVTLFLAFFKPFGFDSVNGWLLYRICLEFGLITAISIASLSIILPYLFPTFFDSQNWVVWKEVGFTILHFVVIGLANALFLHFRGYKQGDVWEVIIDLQISTLAVGSIPVLFYVYYDQAKYFKKYVAEAKELNKYIDSHKNDQQQSALILFKNEGGDVEYQFPASQLLFIKSDGNYLELFVKTDEKIKKHLLRNRIKNVIEAIPAVFIRCHRSYVVNLDMIRKVDGNARGYELTLEYSDVKVPVSRNMASDVLLAIERSAN</sequence>
<keyword evidence="4" id="KW-1185">Reference proteome</keyword>
<feature type="transmembrane region" description="Helical" evidence="1">
    <location>
        <begin position="93"/>
        <end position="113"/>
    </location>
</feature>
<name>A0A974WEK5_9BACT</name>
<keyword evidence="1" id="KW-0812">Transmembrane</keyword>
<dbReference type="AlphaFoldDB" id="A0A974WEK5"/>
<dbReference type="EMBL" id="CP070608">
    <property type="protein sequence ID" value="QSE96676.1"/>
    <property type="molecule type" value="Genomic_DNA"/>
</dbReference>
<accession>A0A974WEK5</accession>
<dbReference type="PROSITE" id="PS50930">
    <property type="entry name" value="HTH_LYTTR"/>
    <property type="match status" value="1"/>
</dbReference>
<organism evidence="3 4">
    <name type="scientific">Fulvivirga lutea</name>
    <dbReference type="NCBI Taxonomy" id="2810512"/>
    <lineage>
        <taxon>Bacteria</taxon>
        <taxon>Pseudomonadati</taxon>
        <taxon>Bacteroidota</taxon>
        <taxon>Cytophagia</taxon>
        <taxon>Cytophagales</taxon>
        <taxon>Fulvivirgaceae</taxon>
        <taxon>Fulvivirga</taxon>
    </lineage>
</organism>
<dbReference type="SMART" id="SM00850">
    <property type="entry name" value="LytTR"/>
    <property type="match status" value="1"/>
</dbReference>